<organism evidence="13 15">
    <name type="scientific">Dracunculus medinensis</name>
    <name type="common">Guinea worm</name>
    <dbReference type="NCBI Taxonomy" id="318479"/>
    <lineage>
        <taxon>Eukaryota</taxon>
        <taxon>Metazoa</taxon>
        <taxon>Ecdysozoa</taxon>
        <taxon>Nematoda</taxon>
        <taxon>Chromadorea</taxon>
        <taxon>Rhabditida</taxon>
        <taxon>Spirurina</taxon>
        <taxon>Dracunculoidea</taxon>
        <taxon>Dracunculidae</taxon>
        <taxon>Dracunculus</taxon>
    </lineage>
</organism>
<dbReference type="Gene3D" id="2.30.30.40">
    <property type="entry name" value="SH3 Domains"/>
    <property type="match status" value="1"/>
</dbReference>
<keyword evidence="2 7" id="KW-0547">Nucleotide-binding</keyword>
<dbReference type="SUPFAM" id="SSF52540">
    <property type="entry name" value="P-loop containing nucleoside triphosphate hydrolases"/>
    <property type="match status" value="1"/>
</dbReference>
<dbReference type="InterPro" id="IPR051567">
    <property type="entry name" value="Unconventional_Myosin_ATPase"/>
</dbReference>
<dbReference type="InterPro" id="IPR001609">
    <property type="entry name" value="Myosin_head_motor_dom-like"/>
</dbReference>
<keyword evidence="14" id="KW-1185">Reference proteome</keyword>
<dbReference type="InterPro" id="IPR027417">
    <property type="entry name" value="P-loop_NTPase"/>
</dbReference>
<proteinExistence type="inferred from homology"/>
<evidence type="ECO:0000313" key="13">
    <source>
        <dbReference type="Proteomes" id="UP000038040"/>
    </source>
</evidence>
<feature type="domain" description="MyTH4" evidence="10">
    <location>
        <begin position="700"/>
        <end position="849"/>
    </location>
</feature>
<evidence type="ECO:0000259" key="11">
    <source>
        <dbReference type="PROSITE" id="PS51456"/>
    </source>
</evidence>
<reference evidence="12 14" key="2">
    <citation type="submission" date="2018-11" db="EMBL/GenBank/DDBJ databases">
        <authorList>
            <consortium name="Pathogen Informatics"/>
        </authorList>
    </citation>
    <scope>NUCLEOTIDE SEQUENCE [LARGE SCALE GENOMIC DNA]</scope>
</reference>
<evidence type="ECO:0000313" key="14">
    <source>
        <dbReference type="Proteomes" id="UP000274756"/>
    </source>
</evidence>
<evidence type="ECO:0000256" key="3">
    <source>
        <dbReference type="ARBA" id="ARBA00022840"/>
    </source>
</evidence>
<evidence type="ECO:0000256" key="5">
    <source>
        <dbReference type="ARBA" id="ARBA00023175"/>
    </source>
</evidence>
<dbReference type="Gene3D" id="1.10.10.820">
    <property type="match status" value="1"/>
</dbReference>
<evidence type="ECO:0000313" key="15">
    <source>
        <dbReference type="WBParaSite" id="DME_0000586101-mRNA-1"/>
    </source>
</evidence>
<dbReference type="PRINTS" id="PR00193">
    <property type="entry name" value="MYOSINHEAVY"/>
</dbReference>
<keyword evidence="7" id="KW-0009">Actin-binding</keyword>
<dbReference type="PANTHER" id="PTHR22692">
    <property type="entry name" value="MYOSIN VII, XV"/>
    <property type="match status" value="1"/>
</dbReference>
<feature type="compositionally biased region" description="Polar residues" evidence="8">
    <location>
        <begin position="1453"/>
        <end position="1474"/>
    </location>
</feature>
<protein>
    <submittedName>
        <fullName evidence="15">Myosin motor domain-containing protein</fullName>
    </submittedName>
</protein>
<dbReference type="GO" id="GO:0005524">
    <property type="term" value="F:ATP binding"/>
    <property type="evidence" value="ECO:0007669"/>
    <property type="project" value="UniProtKB-UniRule"/>
</dbReference>
<dbReference type="Pfam" id="PF07653">
    <property type="entry name" value="SH3_2"/>
    <property type="match status" value="1"/>
</dbReference>
<evidence type="ECO:0000256" key="4">
    <source>
        <dbReference type="ARBA" id="ARBA00023123"/>
    </source>
</evidence>
<comment type="similarity">
    <text evidence="7">Belongs to the TRAFAC class myosin-kinesin ATPase superfamily. Myosin family.</text>
</comment>
<evidence type="ECO:0000256" key="8">
    <source>
        <dbReference type="SAM" id="MobiDB-lite"/>
    </source>
</evidence>
<feature type="region of interest" description="Disordered" evidence="8">
    <location>
        <begin position="1446"/>
        <end position="1474"/>
    </location>
</feature>
<dbReference type="SMART" id="SM00242">
    <property type="entry name" value="MYSc"/>
    <property type="match status" value="1"/>
</dbReference>
<dbReference type="WBParaSite" id="DME_0000586101-mRNA-1">
    <property type="protein sequence ID" value="DME_0000586101-mRNA-1"/>
    <property type="gene ID" value="DME_0000586101"/>
</dbReference>
<evidence type="ECO:0000313" key="12">
    <source>
        <dbReference type="EMBL" id="VDN59412.1"/>
    </source>
</evidence>
<dbReference type="Pfam" id="PF00063">
    <property type="entry name" value="Myosin_head"/>
    <property type="match status" value="1"/>
</dbReference>
<dbReference type="InterPro" id="IPR000857">
    <property type="entry name" value="MyTH4_dom"/>
</dbReference>
<dbReference type="GO" id="GO:0003774">
    <property type="term" value="F:cytoskeletal motor activity"/>
    <property type="evidence" value="ECO:0007669"/>
    <property type="project" value="UniProtKB-UniRule"/>
</dbReference>
<feature type="domain" description="SH3" evidence="9">
    <location>
        <begin position="1867"/>
        <end position="1934"/>
    </location>
</feature>
<dbReference type="Gene3D" id="1.20.120.720">
    <property type="entry name" value="Myosin VI head, motor domain, U50 subdomain"/>
    <property type="match status" value="1"/>
</dbReference>
<dbReference type="PROSITE" id="PS51456">
    <property type="entry name" value="MYOSIN_MOTOR"/>
    <property type="match status" value="1"/>
</dbReference>
<evidence type="ECO:0000256" key="6">
    <source>
        <dbReference type="PROSITE-ProRule" id="PRU00192"/>
    </source>
</evidence>
<dbReference type="Gene3D" id="1.25.40.530">
    <property type="entry name" value="MyTH4 domain"/>
    <property type="match status" value="1"/>
</dbReference>
<dbReference type="Pfam" id="PF26570">
    <property type="entry name" value="MYO15"/>
    <property type="match status" value="1"/>
</dbReference>
<sequence>MIPQYCFTFVDDVLLALNPHEELSIYDESIVNLYCQQPISTLHAKVCEINGLHFSGESGSGKTRNLMYASKYLIYSAKKTIISAEQVEAICTIINAFGGAKTLKNDDATRLGYFIRLFYTKNDSIDGIELRSPLPLEINRCVCQKNGERNFNIFYQMCAGIDSSLRAKFGIKQCVMKEDGRSSGKCATNEEIELNKFVDLRQAMHFLGFTDDQQNFIFRVLATILHIGNIFFRPRKVSENPEIVGVEPVNESEIKWSAYLLELDVIQWNARKGDEQVSVPLNMVQALDVRDSLAQFLYNELFQWITSRISFKYQCTKYNSSISLLDYYGFERYNNNSFEQLCVNLVNERIEQFYLQKILKEVLYDYQKQEIEINYQMPSKINNERVIELLVKRPNGLIPLLDDECKFPKASAEGYLQRCNLSHLGKNIYGKARTKDRQEFAIKHFAGQTFYSVQQFIEKNRHPINIDAINILARSQNTSVAQTFRNCIVSKNVAQDGFVYVAQQFNRTSKILIDSISNIWQHPSLILRGKCQFVRCIRSNNERQPGKFCEQTVMRQLQAYVVPDTAMIRRRGFPVKHTFEDFAALREVDRKRVEIRKAIDAETRNIRKLNLYNEDGANIIESAENRNLQPLETSAAPVQYLDFPEQLKQRMNEIDDNEMNNFCNTFTYTPFLKKCVKPQIPSISLEEFAKQSFKNHLLEARREPIITPFLPKDTEEEFNEALEIFRLILRYMNDTLLSNSHLASVAKYIMQKGIGRPEQRDEIFVQLCNQTYRNRVKANADKAWTLMLAACNSFPPSIHIFPVLMHYFQSAPQNLSQLLTDSLLRRIRNKDSSSNRLLAPTFLEQAGFKYRQPTVLEVESPNGETEDIEVDSWITCEELATTYLQNKGLGESDGWTITVTNSVWVIHGAGNHYLYDIIAQLEERPRKSEEEFFVHFDNAGDFSADKMVVQKQSMLPPDDVASLSVQHSSIGQRDIADAIERTMPPTPPVHCRHHKTENRYDGIMKYELNETPLPPPRQIPKTSNGNPNRIYGTLDEHGVQNSPRTLRRFVGANECEPKSTQPNSFDQAMVANEEYTPCSEDGQTLSRYRHQQQQFAEMRRLDSRPQFAYIPQQFAVPVVPAQVQLMPIMLPATTNMPQNFEFRSLPKIENMRSDRVSTSVMMNEDIGNIKVMEKSNESVREYQDDRIQTRDSNLYSGRYLMLIIYNKASSKYSTVPCLEEQLRRPASGYSTASISSRIRRMQIPSKNSDVDKFLDEVFEQVGTYVAVLPPHELEKSNEICMNKKLIASSIKGGAALSASSEADIPSVGGINSAMNYYQPSMQAQYVQPNVMNYTAQPVMMMMPIDGRMLIPQQAVASQENHFNSRMTSVSSMIQPVPVVIPSMFPSNVSQLEKSWITFLQMMCVSPTPSSMPCLSPVSFREHSEDFPAVSDQNLSDLTHCTATGIRENKRIEQSSPQPNTAKSPINLDGNSRIGQMNPTSIKARQAIIEGETLRHRQEVASHSTSHHKLENISDYKRKHSGNAIQTDGLDGNEFRRDEIAYNTISSDRLDSNYIQDSSTISNKNVQSKRQVIDPAQSLLEEKFYSLNNHQNKSTGNKNSNYINRPTPPPHGVEKYLQTNKNDPLRIGEWVYEADILRSAARNNSEVLKSNNRINTQLLQISSKKNLFDKSAMKSRAAVRYRQQPWTLTIRKELFYLYEQLDDIQEIDLIFSQIICDCRKQMPYRIRNYERDSISQILRNNSIPPAAIDRPREVPVDVKLHIIETARKWPLYFCRFYGVIEERDHENVYRIMGISESGIRLVSQNFEDRYEPFCITDHFEYCDFAELRIDGRNLMKLVTRKGLVVIIRSIHVDQMRNLIERYITGSGKIKTFVKAIADYITNEPNLLSFKKDEIIQIISHSRNDLQNHSNDNWLYGRIGSKYGNLPANYVQFLDSNPVSFLS</sequence>
<dbReference type="Gene3D" id="1.20.58.530">
    <property type="match status" value="1"/>
</dbReference>
<keyword evidence="4 7" id="KW-0518">Myosin</keyword>
<feature type="domain" description="Myosin motor" evidence="11">
    <location>
        <begin position="1"/>
        <end position="584"/>
    </location>
</feature>
<evidence type="ECO:0000256" key="2">
    <source>
        <dbReference type="ARBA" id="ARBA00022741"/>
    </source>
</evidence>
<name>A0A158Q4W1_DRAME</name>
<gene>
    <name evidence="12" type="ORF">DME_LOCUS9385</name>
</gene>
<dbReference type="InterPro" id="IPR001452">
    <property type="entry name" value="SH3_domain"/>
</dbReference>
<reference evidence="15" key="1">
    <citation type="submission" date="2016-04" db="UniProtKB">
        <authorList>
            <consortium name="WormBaseParasite"/>
        </authorList>
    </citation>
    <scope>IDENTIFICATION</scope>
</reference>
<dbReference type="Proteomes" id="UP000274756">
    <property type="component" value="Unassembled WGS sequence"/>
</dbReference>
<dbReference type="PROSITE" id="PS50002">
    <property type="entry name" value="SH3"/>
    <property type="match status" value="1"/>
</dbReference>
<evidence type="ECO:0000259" key="9">
    <source>
        <dbReference type="PROSITE" id="PS50002"/>
    </source>
</evidence>
<dbReference type="OrthoDB" id="5866439at2759"/>
<feature type="binding site" evidence="7">
    <location>
        <begin position="56"/>
        <end position="63"/>
    </location>
    <ligand>
        <name>ATP</name>
        <dbReference type="ChEBI" id="CHEBI:30616"/>
    </ligand>
</feature>
<dbReference type="SMART" id="SM00139">
    <property type="entry name" value="MyTH4"/>
    <property type="match status" value="1"/>
</dbReference>
<evidence type="ECO:0000256" key="7">
    <source>
        <dbReference type="PROSITE-ProRule" id="PRU00782"/>
    </source>
</evidence>
<dbReference type="PANTHER" id="PTHR22692:SF26">
    <property type="entry name" value="SH3 DOMAIN-CONTAINING PROTEIN"/>
    <property type="match status" value="1"/>
</dbReference>
<dbReference type="Proteomes" id="UP000038040">
    <property type="component" value="Unplaced"/>
</dbReference>
<dbReference type="EMBL" id="UYYG01001181">
    <property type="protein sequence ID" value="VDN59412.1"/>
    <property type="molecule type" value="Genomic_DNA"/>
</dbReference>
<dbReference type="InterPro" id="IPR036028">
    <property type="entry name" value="SH3-like_dom_sf"/>
</dbReference>
<dbReference type="SUPFAM" id="SSF50044">
    <property type="entry name" value="SH3-domain"/>
    <property type="match status" value="1"/>
</dbReference>
<evidence type="ECO:0000256" key="1">
    <source>
        <dbReference type="ARBA" id="ARBA00022443"/>
    </source>
</evidence>
<dbReference type="SMART" id="SM00326">
    <property type="entry name" value="SH3"/>
    <property type="match status" value="1"/>
</dbReference>
<keyword evidence="1 6" id="KW-0728">SH3 domain</keyword>
<dbReference type="STRING" id="318479.A0A158Q4W1"/>
<keyword evidence="5 7" id="KW-0505">Motor protein</keyword>
<dbReference type="Pfam" id="PF21989">
    <property type="entry name" value="RA_2"/>
    <property type="match status" value="1"/>
</dbReference>
<dbReference type="Gene3D" id="3.40.850.10">
    <property type="entry name" value="Kinesin motor domain"/>
    <property type="match status" value="1"/>
</dbReference>
<keyword evidence="3 7" id="KW-0067">ATP-binding</keyword>
<dbReference type="InterPro" id="IPR036961">
    <property type="entry name" value="Kinesin_motor_dom_sf"/>
</dbReference>
<comment type="caution">
    <text evidence="7">Lacks conserved residue(s) required for the propagation of feature annotation.</text>
</comment>
<dbReference type="GO" id="GO:0016459">
    <property type="term" value="C:myosin complex"/>
    <property type="evidence" value="ECO:0007669"/>
    <property type="project" value="UniProtKB-KW"/>
</dbReference>
<dbReference type="PROSITE" id="PS51016">
    <property type="entry name" value="MYTH4"/>
    <property type="match status" value="1"/>
</dbReference>
<dbReference type="Pfam" id="PF00784">
    <property type="entry name" value="MyTH4"/>
    <property type="match status" value="1"/>
</dbReference>
<dbReference type="Gene3D" id="3.10.20.90">
    <property type="entry name" value="Phosphatidylinositol 3-kinase Catalytic Subunit, Chain A, domain 1"/>
    <property type="match status" value="1"/>
</dbReference>
<accession>A0A158Q4W1</accession>
<dbReference type="InterPro" id="IPR059004">
    <property type="entry name" value="MYO15"/>
</dbReference>
<evidence type="ECO:0000259" key="10">
    <source>
        <dbReference type="PROSITE" id="PS51016"/>
    </source>
</evidence>
<dbReference type="GO" id="GO:0003779">
    <property type="term" value="F:actin binding"/>
    <property type="evidence" value="ECO:0007669"/>
    <property type="project" value="UniProtKB-KW"/>
</dbReference>
<dbReference type="InterPro" id="IPR038185">
    <property type="entry name" value="MyTH4_dom_sf"/>
</dbReference>
<dbReference type="AlphaFoldDB" id="A0A158Q4W1"/>